<evidence type="ECO:0000256" key="5">
    <source>
        <dbReference type="ARBA" id="ARBA00023125"/>
    </source>
</evidence>
<feature type="domain" description="Nuclear receptor" evidence="9">
    <location>
        <begin position="36"/>
        <end position="109"/>
    </location>
</feature>
<evidence type="ECO:0000256" key="2">
    <source>
        <dbReference type="ARBA" id="ARBA00022771"/>
    </source>
</evidence>
<reference evidence="10 11" key="1">
    <citation type="submission" date="2022-12" db="EMBL/GenBank/DDBJ databases">
        <title>Chromosome-level genome of Tegillarca granosa.</title>
        <authorList>
            <person name="Kim J."/>
        </authorList>
    </citation>
    <scope>NUCLEOTIDE SEQUENCE [LARGE SCALE GENOMIC DNA]</scope>
    <source>
        <strain evidence="10">Teg-2019</strain>
        <tissue evidence="10">Adductor muscle</tissue>
    </source>
</reference>
<keyword evidence="3" id="KW-0862">Zinc</keyword>
<dbReference type="PROSITE" id="PS00031">
    <property type="entry name" value="NUCLEAR_REC_DBD_1"/>
    <property type="match status" value="1"/>
</dbReference>
<keyword evidence="7" id="KW-0675">Receptor</keyword>
<dbReference type="InterPro" id="IPR050234">
    <property type="entry name" value="Nuclear_hormone_rcpt_NR1"/>
</dbReference>
<keyword evidence="2" id="KW-0863">Zinc-finger</keyword>
<keyword evidence="4" id="KW-0805">Transcription regulation</keyword>
<dbReference type="PANTHER" id="PTHR24082:SF283">
    <property type="entry name" value="NUCLEAR HORMONE RECEPTOR HR96"/>
    <property type="match status" value="1"/>
</dbReference>
<dbReference type="PANTHER" id="PTHR24082">
    <property type="entry name" value="NUCLEAR HORMONE RECEPTOR"/>
    <property type="match status" value="1"/>
</dbReference>
<keyword evidence="5" id="KW-0238">DNA-binding</keyword>
<evidence type="ECO:0000313" key="10">
    <source>
        <dbReference type="EMBL" id="KAJ8316467.1"/>
    </source>
</evidence>
<dbReference type="SMART" id="SM00399">
    <property type="entry name" value="ZnF_C4"/>
    <property type="match status" value="1"/>
</dbReference>
<evidence type="ECO:0000256" key="4">
    <source>
        <dbReference type="ARBA" id="ARBA00023015"/>
    </source>
</evidence>
<sequence>MDIMVQVLIKNECDDQEDRTSPDSCTVSSMSLSKKDKICLVCGDRALGYNFNAISCESCKAFFRRNAHKTIRGRCEGKCDITIESRSFCKRCRLSKCFTVGMRKDMILSDDQKKIRKQKIVINKLKKTGHIEDPDLESPVDVTSKLEETIKSHTLEDLQKSFPNLTERDLGVLIKLKEERDRQATKSRLASENLPSWTESQKKAEEVISSLPEVDQIILEELNKAHEQSSFLGNTQTQIKLNPHSTTELVNVAEGFVRRIIKWLRI</sequence>
<comment type="caution">
    <text evidence="10">The sequence shown here is derived from an EMBL/GenBank/DDBJ whole genome shotgun (WGS) entry which is preliminary data.</text>
</comment>
<evidence type="ECO:0000256" key="7">
    <source>
        <dbReference type="ARBA" id="ARBA00023170"/>
    </source>
</evidence>
<evidence type="ECO:0000313" key="11">
    <source>
        <dbReference type="Proteomes" id="UP001217089"/>
    </source>
</evidence>
<dbReference type="Pfam" id="PF00105">
    <property type="entry name" value="zf-C4"/>
    <property type="match status" value="1"/>
</dbReference>
<dbReference type="PRINTS" id="PR00047">
    <property type="entry name" value="STROIDFINGER"/>
</dbReference>
<keyword evidence="11" id="KW-1185">Reference proteome</keyword>
<keyword evidence="8" id="KW-0539">Nucleus</keyword>
<dbReference type="SUPFAM" id="SSF57716">
    <property type="entry name" value="Glucocorticoid receptor-like (DNA-binding domain)"/>
    <property type="match status" value="1"/>
</dbReference>
<dbReference type="Gene3D" id="3.30.50.10">
    <property type="entry name" value="Erythroid Transcription Factor GATA-1, subunit A"/>
    <property type="match status" value="1"/>
</dbReference>
<dbReference type="PROSITE" id="PS51030">
    <property type="entry name" value="NUCLEAR_REC_DBD_2"/>
    <property type="match status" value="1"/>
</dbReference>
<keyword evidence="1" id="KW-0479">Metal-binding</keyword>
<evidence type="ECO:0000256" key="1">
    <source>
        <dbReference type="ARBA" id="ARBA00022723"/>
    </source>
</evidence>
<organism evidence="10 11">
    <name type="scientific">Tegillarca granosa</name>
    <name type="common">Malaysian cockle</name>
    <name type="synonym">Anadara granosa</name>
    <dbReference type="NCBI Taxonomy" id="220873"/>
    <lineage>
        <taxon>Eukaryota</taxon>
        <taxon>Metazoa</taxon>
        <taxon>Spiralia</taxon>
        <taxon>Lophotrochozoa</taxon>
        <taxon>Mollusca</taxon>
        <taxon>Bivalvia</taxon>
        <taxon>Autobranchia</taxon>
        <taxon>Pteriomorphia</taxon>
        <taxon>Arcoida</taxon>
        <taxon>Arcoidea</taxon>
        <taxon>Arcidae</taxon>
        <taxon>Tegillarca</taxon>
    </lineage>
</organism>
<evidence type="ECO:0000256" key="8">
    <source>
        <dbReference type="ARBA" id="ARBA00023242"/>
    </source>
</evidence>
<protein>
    <recommendedName>
        <fullName evidence="9">Nuclear receptor domain-containing protein</fullName>
    </recommendedName>
</protein>
<name>A0ABQ9FKK7_TEGGR</name>
<evidence type="ECO:0000256" key="3">
    <source>
        <dbReference type="ARBA" id="ARBA00022833"/>
    </source>
</evidence>
<evidence type="ECO:0000256" key="6">
    <source>
        <dbReference type="ARBA" id="ARBA00023163"/>
    </source>
</evidence>
<keyword evidence="6" id="KW-0804">Transcription</keyword>
<gene>
    <name evidence="10" type="ORF">KUTeg_006481</name>
</gene>
<dbReference type="InterPro" id="IPR013088">
    <property type="entry name" value="Znf_NHR/GATA"/>
</dbReference>
<dbReference type="Proteomes" id="UP001217089">
    <property type="component" value="Unassembled WGS sequence"/>
</dbReference>
<dbReference type="InterPro" id="IPR001628">
    <property type="entry name" value="Znf_hrmn_rcpt"/>
</dbReference>
<dbReference type="EMBL" id="JARBDR010000328">
    <property type="protein sequence ID" value="KAJ8316467.1"/>
    <property type="molecule type" value="Genomic_DNA"/>
</dbReference>
<proteinExistence type="predicted"/>
<accession>A0ABQ9FKK7</accession>
<evidence type="ECO:0000259" key="9">
    <source>
        <dbReference type="PROSITE" id="PS51030"/>
    </source>
</evidence>